<keyword evidence="2" id="KW-1185">Reference proteome</keyword>
<protein>
    <submittedName>
        <fullName evidence="1">Uncharacterized protein</fullName>
    </submittedName>
</protein>
<dbReference type="RefSeq" id="WP_268808191.1">
    <property type="nucleotide sequence ID" value="NZ_JBGOOF010000050.1"/>
</dbReference>
<gene>
    <name evidence="1" type="ORF">ACED39_21840</name>
</gene>
<accession>A0ABV4MPB2</accession>
<reference evidence="1 2" key="1">
    <citation type="submission" date="2024-06" db="EMBL/GenBank/DDBJ databases">
        <authorList>
            <person name="Steensen K."/>
            <person name="Seneca J."/>
            <person name="Bartlau N."/>
            <person name="Yu A.X."/>
            <person name="Polz M.F."/>
        </authorList>
    </citation>
    <scope>NUCLEOTIDE SEQUENCE [LARGE SCALE GENOMIC DNA]</scope>
    <source>
        <strain evidence="1 2">1F146</strain>
    </source>
</reference>
<name>A0ABV4MPB2_9VIBR</name>
<evidence type="ECO:0000313" key="2">
    <source>
        <dbReference type="Proteomes" id="UP001569151"/>
    </source>
</evidence>
<dbReference type="Proteomes" id="UP001569151">
    <property type="component" value="Unassembled WGS sequence"/>
</dbReference>
<proteinExistence type="predicted"/>
<evidence type="ECO:0000313" key="1">
    <source>
        <dbReference type="EMBL" id="MEZ8211411.1"/>
    </source>
</evidence>
<sequence>MSNLLSVPITHPKQPYLLPEDYLIRGSFLFRVSILPTPFILRV</sequence>
<comment type="caution">
    <text evidence="1">The sequence shown here is derived from an EMBL/GenBank/DDBJ whole genome shotgun (WGS) entry which is preliminary data.</text>
</comment>
<dbReference type="EMBL" id="JBGOOS010000053">
    <property type="protein sequence ID" value="MEZ8211411.1"/>
    <property type="molecule type" value="Genomic_DNA"/>
</dbReference>
<organism evidence="1 2">
    <name type="scientific">Vibrio bivalvicida</name>
    <dbReference type="NCBI Taxonomy" id="1276888"/>
    <lineage>
        <taxon>Bacteria</taxon>
        <taxon>Pseudomonadati</taxon>
        <taxon>Pseudomonadota</taxon>
        <taxon>Gammaproteobacteria</taxon>
        <taxon>Vibrionales</taxon>
        <taxon>Vibrionaceae</taxon>
        <taxon>Vibrio</taxon>
        <taxon>Vibrio oreintalis group</taxon>
    </lineage>
</organism>